<evidence type="ECO:0000313" key="4">
    <source>
        <dbReference type="EMBL" id="MEL0564415.1"/>
    </source>
</evidence>
<organism evidence="3 5">
    <name type="scientific">Lactobacillus jensenii</name>
    <dbReference type="NCBI Taxonomy" id="109790"/>
    <lineage>
        <taxon>Bacteria</taxon>
        <taxon>Bacillati</taxon>
        <taxon>Bacillota</taxon>
        <taxon>Bacilli</taxon>
        <taxon>Lactobacillales</taxon>
        <taxon>Lactobacillaceae</taxon>
        <taxon>Lactobacillus</taxon>
    </lineage>
</organism>
<dbReference type="SUPFAM" id="SSF47413">
    <property type="entry name" value="lambda repressor-like DNA-binding domains"/>
    <property type="match status" value="2"/>
</dbReference>
<reference evidence="4 6" key="2">
    <citation type="submission" date="2024-04" db="EMBL/GenBank/DDBJ databases">
        <title>Three lactobacilli isolated from voided urine samples from females with type 2 diabetes.</title>
        <authorList>
            <person name="Kula A."/>
            <person name="Stegman N."/>
            <person name="Putonti C."/>
        </authorList>
    </citation>
    <scope>NUCLEOTIDE SEQUENCE [LARGE SCALE GENOMIC DNA]</scope>
    <source>
        <strain evidence="4 6">1855</strain>
    </source>
</reference>
<dbReference type="InterPro" id="IPR010982">
    <property type="entry name" value="Lambda_DNA-bd_dom_sf"/>
</dbReference>
<gene>
    <name evidence="4" type="ORF">AAC431_00550</name>
    <name evidence="3" type="ORF">F6H94_07905</name>
</gene>
<accession>A0A558LY23</accession>
<feature type="domain" description="HTH cro/C1-type" evidence="2">
    <location>
        <begin position="94"/>
        <end position="153"/>
    </location>
</feature>
<evidence type="ECO:0000313" key="5">
    <source>
        <dbReference type="Proteomes" id="UP000327236"/>
    </source>
</evidence>
<dbReference type="InterPro" id="IPR001387">
    <property type="entry name" value="Cro/C1-type_HTH"/>
</dbReference>
<name>A0A558LY23_LACJE</name>
<keyword evidence="6" id="KW-1185">Reference proteome</keyword>
<dbReference type="Pfam" id="PF01381">
    <property type="entry name" value="HTH_3"/>
    <property type="match status" value="1"/>
</dbReference>
<evidence type="ECO:0000313" key="3">
    <source>
        <dbReference type="EMBL" id="KAA9320520.1"/>
    </source>
</evidence>
<protein>
    <submittedName>
        <fullName evidence="3">Helix-turn-helix transcriptional regulator</fullName>
    </submittedName>
</protein>
<reference evidence="3 5" key="1">
    <citation type="submission" date="2019-09" db="EMBL/GenBank/DDBJ databases">
        <title>Draft genome sequence assemblies of isolates from the urinary tract.</title>
        <authorList>
            <person name="Mores C.R."/>
            <person name="Putonti C."/>
            <person name="Wolfe A.J."/>
        </authorList>
    </citation>
    <scope>NUCLEOTIDE SEQUENCE [LARGE SCALE GENOMIC DNA]</scope>
    <source>
        <strain evidence="3 5">UMB246</strain>
    </source>
</reference>
<evidence type="ECO:0000313" key="6">
    <source>
        <dbReference type="Proteomes" id="UP001385848"/>
    </source>
</evidence>
<dbReference type="RefSeq" id="WP_006588519.1">
    <property type="nucleotide sequence ID" value="NZ_CATOUX010000011.1"/>
</dbReference>
<dbReference type="OrthoDB" id="2329873at2"/>
<dbReference type="EMBL" id="VYWW01000045">
    <property type="protein sequence ID" value="KAA9320520.1"/>
    <property type="molecule type" value="Genomic_DNA"/>
</dbReference>
<dbReference type="EMBL" id="JBBVUL010000001">
    <property type="protein sequence ID" value="MEL0564415.1"/>
    <property type="molecule type" value="Genomic_DNA"/>
</dbReference>
<feature type="domain" description="HTH cro/C1-type" evidence="2">
    <location>
        <begin position="6"/>
        <end position="66"/>
    </location>
</feature>
<comment type="caution">
    <text evidence="3">The sequence shown here is derived from an EMBL/GenBank/DDBJ whole genome shotgun (WGS) entry which is preliminary data.</text>
</comment>
<dbReference type="PROSITE" id="PS50943">
    <property type="entry name" value="HTH_CROC1"/>
    <property type="match status" value="2"/>
</dbReference>
<evidence type="ECO:0000256" key="1">
    <source>
        <dbReference type="ARBA" id="ARBA00023125"/>
    </source>
</evidence>
<proteinExistence type="predicted"/>
<dbReference type="Proteomes" id="UP001385848">
    <property type="component" value="Unassembled WGS sequence"/>
</dbReference>
<sequence>MILPIIKDIRQNMKMTQAEFSSYLATEKGVKISRGTIAKYESGVNFPSPKTIHKLSRALGVSDFYLSGCATNLILSLLYLAYYEKRIQMSPNRIKELRKANHFTQQQLSILLKKEGISANRATVARYEAGTRVPNEDVWNALAHIFCKDIAFIRGQGLRKENIEKAQIFLLLSAYYDNHVTLSKLRMDISRILSLSGNKNTADSFYDSENDSYKSKDYVISFWKDNFPELFDKDFQESLNGKTKEEFLNAIYIKVHSHYEKLFQKLPNRKIIQEYLAKHDNLVSIFLDKDSTSEELVIAIDSELKLLKRIKDNFFLVQ</sequence>
<dbReference type="Gene3D" id="1.10.260.40">
    <property type="entry name" value="lambda repressor-like DNA-binding domains"/>
    <property type="match status" value="2"/>
</dbReference>
<dbReference type="PANTHER" id="PTHR46558">
    <property type="entry name" value="TRACRIPTIONAL REGULATORY PROTEIN-RELATED-RELATED"/>
    <property type="match status" value="1"/>
</dbReference>
<dbReference type="Proteomes" id="UP000327236">
    <property type="component" value="Unassembled WGS sequence"/>
</dbReference>
<keyword evidence="1" id="KW-0238">DNA-binding</keyword>
<dbReference type="GO" id="GO:0003677">
    <property type="term" value="F:DNA binding"/>
    <property type="evidence" value="ECO:0007669"/>
    <property type="project" value="UniProtKB-KW"/>
</dbReference>
<dbReference type="PANTHER" id="PTHR46558:SF11">
    <property type="entry name" value="HTH-TYPE TRANSCRIPTIONAL REGULATOR XRE"/>
    <property type="match status" value="1"/>
</dbReference>
<dbReference type="CDD" id="cd00093">
    <property type="entry name" value="HTH_XRE"/>
    <property type="match status" value="2"/>
</dbReference>
<dbReference type="SMART" id="SM00530">
    <property type="entry name" value="HTH_XRE"/>
    <property type="match status" value="2"/>
</dbReference>
<dbReference type="AlphaFoldDB" id="A0A558LY23"/>
<evidence type="ECO:0000259" key="2">
    <source>
        <dbReference type="PROSITE" id="PS50943"/>
    </source>
</evidence>